<reference evidence="12 13" key="1">
    <citation type="journal article" date="2013" name="Int. J. Syst. Evol. Microbiol.">
        <title>Celerinatantimonas yamalensis sp. nov., a cold-adapted diazotrophic bacterium from a cold permafrost brine.</title>
        <authorList>
            <person name="Shcherbakova V."/>
            <person name="Chuvilskaya N."/>
            <person name="Rivkina E."/>
            <person name="Demidov N."/>
            <person name="Uchaeva V."/>
            <person name="Suetin S."/>
            <person name="Suzina N."/>
            <person name="Gilichinsky D."/>
        </authorList>
    </citation>
    <scope>NUCLEOTIDE SEQUENCE [LARGE SCALE GENOMIC DNA]</scope>
    <source>
        <strain evidence="12 13">C7</strain>
    </source>
</reference>
<dbReference type="PANTHER" id="PTHR43661">
    <property type="entry name" value="D-XYLONATE DEHYDRATASE"/>
    <property type="match status" value="1"/>
</dbReference>
<evidence type="ECO:0000313" key="13">
    <source>
        <dbReference type="Proteomes" id="UP001629953"/>
    </source>
</evidence>
<name>A0ABW9GB68_9GAMM</name>
<dbReference type="Gene3D" id="3.50.30.80">
    <property type="entry name" value="IlvD/EDD C-terminal domain-like"/>
    <property type="match status" value="1"/>
</dbReference>
<sequence length="599" mass="64775">MHPIIRDITTRIAKRSQSSRTAYLAQLEKDATAAPKRSRISCGNLAHTVAACSPTQKGQILDFTRLNIGIVSAYNDMLSAHQPYKTYPDQIKQQLNQLGHSAQFAGGVAAMCDGITQGQDGMELSLFSRDNIAQSTAIALSHQTFDGTILLGICDKIAPGQLMGALSFAHLPTLFIPAGPMSSGISNHDKVAIRQQYAAGVADQKTLQAMECQAYHAPGTCTFYGTANTNQLVFEAMGLMLPGSAFVHPDSALRRALTEYSAHHILKIARQGDYRPIGKVVDERSLVNGLVALLASGGSTNHTIHMVAIARTAGLILTWDDIAELSEVVPLLARIYPNGPADINQFQAAGGVPALLKALDARQLLHRDVITCFGQFSDYLKTPQLVNEQLQWVNTPDSLDDKVIAPLGQQFAEHGGLALLQGNLGRGMMKISAVDPRYRKITAQARVFDSQNDVETAYHRGELTQNCVIVVRYNGPAANGMPELHKLMPILANLMQAGLNIALVTDGRLSGASGKVPSVLHVTPEASRGGPLSQLQDGDIIEIDADKGLMNCHSQWQQRDLPYQQEWAPRGCGRELFGAFRRCVTSAEQGASILFETII</sequence>
<dbReference type="Pfam" id="PF00920">
    <property type="entry name" value="ILVD_EDD_N"/>
    <property type="match status" value="1"/>
</dbReference>
<evidence type="ECO:0000313" key="12">
    <source>
        <dbReference type="EMBL" id="MFM2486273.1"/>
    </source>
</evidence>
<proteinExistence type="inferred from homology"/>
<keyword evidence="4" id="KW-0408">Iron</keyword>
<dbReference type="PROSITE" id="PS00887">
    <property type="entry name" value="ILVD_EDD_2"/>
    <property type="match status" value="1"/>
</dbReference>
<organism evidence="12 13">
    <name type="scientific">Celerinatantimonas yamalensis</name>
    <dbReference type="NCBI Taxonomy" id="559956"/>
    <lineage>
        <taxon>Bacteria</taxon>
        <taxon>Pseudomonadati</taxon>
        <taxon>Pseudomonadota</taxon>
        <taxon>Gammaproteobacteria</taxon>
        <taxon>Celerinatantimonadaceae</taxon>
        <taxon>Celerinatantimonas</taxon>
    </lineage>
</organism>
<dbReference type="Pfam" id="PF24877">
    <property type="entry name" value="ILV_EDD_C"/>
    <property type="match status" value="1"/>
</dbReference>
<dbReference type="PROSITE" id="PS00886">
    <property type="entry name" value="ILVD_EDD_1"/>
    <property type="match status" value="1"/>
</dbReference>
<accession>A0ABW9GB68</accession>
<evidence type="ECO:0000256" key="8">
    <source>
        <dbReference type="ARBA" id="ARBA00023277"/>
    </source>
</evidence>
<dbReference type="NCBIfam" id="TIGR01196">
    <property type="entry name" value="edd"/>
    <property type="match status" value="1"/>
</dbReference>
<keyword evidence="2" id="KW-0004">4Fe-4S</keyword>
<dbReference type="EMBL" id="JBEQCT010000007">
    <property type="protein sequence ID" value="MFM2486273.1"/>
    <property type="molecule type" value="Genomic_DNA"/>
</dbReference>
<protein>
    <recommendedName>
        <fullName evidence="9">Phosphogluconate dehydratase</fullName>
        <ecNumber evidence="9">4.2.1.12</ecNumber>
    </recommendedName>
</protein>
<feature type="domain" description="Dihydroxy-acid/6-phosphogluconate dehydratase N-terminal" evidence="10">
    <location>
        <begin position="67"/>
        <end position="375"/>
    </location>
</feature>
<evidence type="ECO:0000256" key="6">
    <source>
        <dbReference type="ARBA" id="ARBA00023064"/>
    </source>
</evidence>
<dbReference type="InterPro" id="IPR000581">
    <property type="entry name" value="ILV_EDD_N"/>
</dbReference>
<keyword evidence="6" id="KW-0311">Gluconate utilization</keyword>
<dbReference type="InterPro" id="IPR042096">
    <property type="entry name" value="Dihydro-acid_dehy_C"/>
</dbReference>
<comment type="similarity">
    <text evidence="1">Belongs to the IlvD/Edd family.</text>
</comment>
<keyword evidence="3" id="KW-0479">Metal-binding</keyword>
<keyword evidence="8" id="KW-0119">Carbohydrate metabolism</keyword>
<keyword evidence="7 12" id="KW-0456">Lyase</keyword>
<evidence type="ECO:0000256" key="3">
    <source>
        <dbReference type="ARBA" id="ARBA00022723"/>
    </source>
</evidence>
<dbReference type="InterPro" id="IPR056740">
    <property type="entry name" value="ILV_EDD_C"/>
</dbReference>
<dbReference type="SUPFAM" id="SSF52016">
    <property type="entry name" value="LeuD/IlvD-like"/>
    <property type="match status" value="1"/>
</dbReference>
<comment type="caution">
    <text evidence="12">The sequence shown here is derived from an EMBL/GenBank/DDBJ whole genome shotgun (WGS) entry which is preliminary data.</text>
</comment>
<evidence type="ECO:0000256" key="1">
    <source>
        <dbReference type="ARBA" id="ARBA00006486"/>
    </source>
</evidence>
<dbReference type="GO" id="GO:0004456">
    <property type="term" value="F:phosphogluconate dehydratase activity"/>
    <property type="evidence" value="ECO:0007669"/>
    <property type="project" value="UniProtKB-EC"/>
</dbReference>
<evidence type="ECO:0000256" key="5">
    <source>
        <dbReference type="ARBA" id="ARBA00023014"/>
    </source>
</evidence>
<evidence type="ECO:0000259" key="10">
    <source>
        <dbReference type="Pfam" id="PF00920"/>
    </source>
</evidence>
<dbReference type="SUPFAM" id="SSF143975">
    <property type="entry name" value="IlvD/EDD N-terminal domain-like"/>
    <property type="match status" value="1"/>
</dbReference>
<evidence type="ECO:0000256" key="2">
    <source>
        <dbReference type="ARBA" id="ARBA00022485"/>
    </source>
</evidence>
<dbReference type="Proteomes" id="UP001629953">
    <property type="component" value="Unassembled WGS sequence"/>
</dbReference>
<feature type="domain" description="Dihydroxy-acid/6-phosphogluconate dehydratase C-terminal" evidence="11">
    <location>
        <begin position="402"/>
        <end position="591"/>
    </location>
</feature>
<keyword evidence="5" id="KW-0411">Iron-sulfur</keyword>
<keyword evidence="13" id="KW-1185">Reference proteome</keyword>
<dbReference type="InterPro" id="IPR020558">
    <property type="entry name" value="DiOHA_6PGluconate_deHydtase_CS"/>
</dbReference>
<evidence type="ECO:0000256" key="4">
    <source>
        <dbReference type="ARBA" id="ARBA00023004"/>
    </source>
</evidence>
<dbReference type="RefSeq" id="WP_408624557.1">
    <property type="nucleotide sequence ID" value="NZ_JBEQCT010000007.1"/>
</dbReference>
<dbReference type="InterPro" id="IPR004786">
    <property type="entry name" value="6-phosphgluc_deHydtase"/>
</dbReference>
<dbReference type="PANTHER" id="PTHR43661:SF1">
    <property type="entry name" value="PHOSPHOGLUCONATE DEHYDRATASE"/>
    <property type="match status" value="1"/>
</dbReference>
<evidence type="ECO:0000256" key="9">
    <source>
        <dbReference type="NCBIfam" id="TIGR01196"/>
    </source>
</evidence>
<gene>
    <name evidence="12" type="primary">edd</name>
    <name evidence="12" type="ORF">ABUE30_14585</name>
</gene>
<dbReference type="EC" id="4.2.1.12" evidence="9"/>
<dbReference type="InterPro" id="IPR037237">
    <property type="entry name" value="IlvD/EDD_N"/>
</dbReference>
<evidence type="ECO:0000259" key="11">
    <source>
        <dbReference type="Pfam" id="PF24877"/>
    </source>
</evidence>
<evidence type="ECO:0000256" key="7">
    <source>
        <dbReference type="ARBA" id="ARBA00023239"/>
    </source>
</evidence>